<feature type="transmembrane region" description="Helical" evidence="1">
    <location>
        <begin position="215"/>
        <end position="232"/>
    </location>
</feature>
<protein>
    <submittedName>
        <fullName evidence="3">Peptide ABC transporter permease</fullName>
    </submittedName>
</protein>
<keyword evidence="4" id="KW-1185">Reference proteome</keyword>
<dbReference type="PANTHER" id="PTHR22911:SF106">
    <property type="entry name" value="INTEGRAL MEMBRANE PROTEIN"/>
    <property type="match status" value="1"/>
</dbReference>
<evidence type="ECO:0000256" key="1">
    <source>
        <dbReference type="SAM" id="Phobius"/>
    </source>
</evidence>
<feature type="transmembrane region" description="Helical" evidence="1">
    <location>
        <begin position="116"/>
        <end position="134"/>
    </location>
</feature>
<feature type="transmembrane region" description="Helical" evidence="1">
    <location>
        <begin position="6"/>
        <end position="25"/>
    </location>
</feature>
<evidence type="ECO:0000313" key="4">
    <source>
        <dbReference type="Proteomes" id="UP000648722"/>
    </source>
</evidence>
<feature type="domain" description="EamA" evidence="2">
    <location>
        <begin position="146"/>
        <end position="278"/>
    </location>
</feature>
<dbReference type="InterPro" id="IPR000620">
    <property type="entry name" value="EamA_dom"/>
</dbReference>
<keyword evidence="1" id="KW-0472">Membrane</keyword>
<name>A0ABQ1XJY9_9PROT</name>
<comment type="caution">
    <text evidence="3">The sequence shown here is derived from an EMBL/GenBank/DDBJ whole genome shotgun (WGS) entry which is preliminary data.</text>
</comment>
<evidence type="ECO:0000259" key="2">
    <source>
        <dbReference type="Pfam" id="PF00892"/>
    </source>
</evidence>
<dbReference type="SUPFAM" id="SSF103481">
    <property type="entry name" value="Multidrug resistance efflux transporter EmrE"/>
    <property type="match status" value="2"/>
</dbReference>
<reference evidence="4" key="1">
    <citation type="journal article" date="2019" name="Int. J. Syst. Evol. Microbiol.">
        <title>The Global Catalogue of Microorganisms (GCM) 10K type strain sequencing project: providing services to taxonomists for standard genome sequencing and annotation.</title>
        <authorList>
            <consortium name="The Broad Institute Genomics Platform"/>
            <consortium name="The Broad Institute Genome Sequencing Center for Infectious Disease"/>
            <person name="Wu L."/>
            <person name="Ma J."/>
        </authorList>
    </citation>
    <scope>NUCLEOTIDE SEQUENCE [LARGE SCALE GENOMIC DNA]</scope>
    <source>
        <strain evidence="4">CGMCC 1.12766</strain>
    </source>
</reference>
<evidence type="ECO:0000313" key="3">
    <source>
        <dbReference type="EMBL" id="GGG95726.1"/>
    </source>
</evidence>
<feature type="domain" description="EamA" evidence="2">
    <location>
        <begin position="7"/>
        <end position="130"/>
    </location>
</feature>
<feature type="transmembrane region" description="Helical" evidence="1">
    <location>
        <begin position="89"/>
        <end position="110"/>
    </location>
</feature>
<gene>
    <name evidence="3" type="ORF">GCM10007420_09150</name>
</gene>
<feature type="transmembrane region" description="Helical" evidence="1">
    <location>
        <begin position="61"/>
        <end position="82"/>
    </location>
</feature>
<feature type="transmembrane region" description="Helical" evidence="1">
    <location>
        <begin position="174"/>
        <end position="194"/>
    </location>
</feature>
<dbReference type="InterPro" id="IPR037185">
    <property type="entry name" value="EmrE-like"/>
</dbReference>
<feature type="transmembrane region" description="Helical" evidence="1">
    <location>
        <begin position="143"/>
        <end position="162"/>
    </location>
</feature>
<dbReference type="PANTHER" id="PTHR22911">
    <property type="entry name" value="ACYL-MALONYL CONDENSING ENZYME-RELATED"/>
    <property type="match status" value="1"/>
</dbReference>
<feature type="transmembrane region" description="Helical" evidence="1">
    <location>
        <begin position="262"/>
        <end position="280"/>
    </location>
</feature>
<sequence length="281" mass="29597">MEEAALAAFAMIGSAMAHSVMTLFTKKAKDTLVFRAVTILLCVPVCLPLAIILPFPEWEVWRFLLLGAAIIWAFNMFLIAAFQRGEMNLVYPVMRGAAPAMAGLFAFFFLDETLSLIAIIGLATASGAIVAFAWPERNGVPKAAALGFALSAAVMTAGYTVVDASGVRAAGDPVLYAVWFFLLSAVTMSATAIARRGRRFVTAALQELPGSAKSAGFNLATYTLALYAYSVAPVAPMAALRETSIVFGAILAALVLKEPFGLRRGVLALILAGGLALLQLG</sequence>
<organism evidence="3 4">
    <name type="scientific">Glycocaulis albus</name>
    <dbReference type="NCBI Taxonomy" id="1382801"/>
    <lineage>
        <taxon>Bacteria</taxon>
        <taxon>Pseudomonadati</taxon>
        <taxon>Pseudomonadota</taxon>
        <taxon>Alphaproteobacteria</taxon>
        <taxon>Maricaulales</taxon>
        <taxon>Maricaulaceae</taxon>
        <taxon>Glycocaulis</taxon>
    </lineage>
</organism>
<dbReference type="Pfam" id="PF00892">
    <property type="entry name" value="EamA"/>
    <property type="match status" value="2"/>
</dbReference>
<dbReference type="RefSeq" id="WP_188451384.1">
    <property type="nucleotide sequence ID" value="NZ_BMFS01000003.1"/>
</dbReference>
<dbReference type="EMBL" id="BMFS01000003">
    <property type="protein sequence ID" value="GGG95726.1"/>
    <property type="molecule type" value="Genomic_DNA"/>
</dbReference>
<keyword evidence="1" id="KW-1133">Transmembrane helix</keyword>
<feature type="transmembrane region" description="Helical" evidence="1">
    <location>
        <begin position="32"/>
        <end position="55"/>
    </location>
</feature>
<accession>A0ABQ1XJY9</accession>
<proteinExistence type="predicted"/>
<keyword evidence="1" id="KW-0812">Transmembrane</keyword>
<dbReference type="Gene3D" id="1.10.3730.20">
    <property type="match status" value="1"/>
</dbReference>
<dbReference type="Proteomes" id="UP000648722">
    <property type="component" value="Unassembled WGS sequence"/>
</dbReference>